<proteinExistence type="predicted"/>
<sequence length="195" mass="21007">MTAGTLTSEVAEAETIVIWDIEGCPIPDGLNPSMVSQNIKTALVNAGYHGAVSINAVADDTTSHVTADEFESAGVKLTLVPEGMKGKAHARARAMLLNVLMGWIFKHQESTNVMFISNFIRSFGVGSYASTRLNVLVSQPQIPSPELVCDVGDARSIWSWENLSAGGNPYEQSFLGVDTCHCCGVRITQEVLLRH</sequence>
<dbReference type="PANTHER" id="PTHR14379:SF3">
    <property type="entry name" value="MEIOSIS REGULATOR AND MRNA STABILITY FACTOR 1"/>
    <property type="match status" value="1"/>
</dbReference>
<evidence type="ECO:0000313" key="4">
    <source>
        <dbReference type="Proteomes" id="UP000467841"/>
    </source>
</evidence>
<dbReference type="EMBL" id="CACVBM020001504">
    <property type="protein sequence ID" value="CAA7052613.1"/>
    <property type="molecule type" value="Genomic_DNA"/>
</dbReference>
<name>A0A6D2L919_9BRAS</name>
<dbReference type="InterPro" id="IPR024768">
    <property type="entry name" value="Marf1"/>
</dbReference>
<protein>
    <recommendedName>
        <fullName evidence="1">NYN domain-containing protein</fullName>
    </recommendedName>
</protein>
<dbReference type="EMBL" id="CACVBM020001940">
    <property type="protein sequence ID" value="CAA7062381.1"/>
    <property type="molecule type" value="Genomic_DNA"/>
</dbReference>
<keyword evidence="4" id="KW-1185">Reference proteome</keyword>
<dbReference type="PANTHER" id="PTHR14379">
    <property type="entry name" value="LIMKAIN B LKAP"/>
    <property type="match status" value="1"/>
</dbReference>
<accession>A0A6D2L919</accession>
<feature type="domain" description="NYN" evidence="1">
    <location>
        <begin position="15"/>
        <end position="117"/>
    </location>
</feature>
<dbReference type="CDD" id="cd10910">
    <property type="entry name" value="PIN_limkain_b1_N_like"/>
    <property type="match status" value="1"/>
</dbReference>
<reference evidence="3 4" key="1">
    <citation type="submission" date="2020-01" db="EMBL/GenBank/DDBJ databases">
        <authorList>
            <person name="Mishra B."/>
        </authorList>
    </citation>
    <scope>NUCLEOTIDE SEQUENCE [LARGE SCALE GENOMIC DNA]</scope>
</reference>
<evidence type="ECO:0000259" key="1">
    <source>
        <dbReference type="Pfam" id="PF01936"/>
    </source>
</evidence>
<dbReference type="GO" id="GO:0005777">
    <property type="term" value="C:peroxisome"/>
    <property type="evidence" value="ECO:0007669"/>
    <property type="project" value="InterPro"/>
</dbReference>
<evidence type="ECO:0000313" key="3">
    <source>
        <dbReference type="EMBL" id="CAA7062381.1"/>
    </source>
</evidence>
<dbReference type="AlphaFoldDB" id="A0A6D2L919"/>
<gene>
    <name evidence="2" type="ORF">MERR_LOCUS39848</name>
    <name evidence="3" type="ORF">MERR_LOCUS49617</name>
</gene>
<organism evidence="3 4">
    <name type="scientific">Microthlaspi erraticum</name>
    <dbReference type="NCBI Taxonomy" id="1685480"/>
    <lineage>
        <taxon>Eukaryota</taxon>
        <taxon>Viridiplantae</taxon>
        <taxon>Streptophyta</taxon>
        <taxon>Embryophyta</taxon>
        <taxon>Tracheophyta</taxon>
        <taxon>Spermatophyta</taxon>
        <taxon>Magnoliopsida</taxon>
        <taxon>eudicotyledons</taxon>
        <taxon>Gunneridae</taxon>
        <taxon>Pentapetalae</taxon>
        <taxon>rosids</taxon>
        <taxon>malvids</taxon>
        <taxon>Brassicales</taxon>
        <taxon>Brassicaceae</taxon>
        <taxon>Coluteocarpeae</taxon>
        <taxon>Microthlaspi</taxon>
    </lineage>
</organism>
<dbReference type="Proteomes" id="UP000467841">
    <property type="component" value="Unassembled WGS sequence"/>
</dbReference>
<dbReference type="InterPro" id="IPR021139">
    <property type="entry name" value="NYN"/>
</dbReference>
<dbReference type="Pfam" id="PF01936">
    <property type="entry name" value="NYN"/>
    <property type="match status" value="1"/>
</dbReference>
<dbReference type="GO" id="GO:0004540">
    <property type="term" value="F:RNA nuclease activity"/>
    <property type="evidence" value="ECO:0007669"/>
    <property type="project" value="InterPro"/>
</dbReference>
<dbReference type="GO" id="GO:0010468">
    <property type="term" value="P:regulation of gene expression"/>
    <property type="evidence" value="ECO:0007669"/>
    <property type="project" value="InterPro"/>
</dbReference>
<evidence type="ECO:0000313" key="2">
    <source>
        <dbReference type="EMBL" id="CAA7052613.1"/>
    </source>
</evidence>